<evidence type="ECO:0000313" key="3">
    <source>
        <dbReference type="EMBL" id="GAA2243887.1"/>
    </source>
</evidence>
<dbReference type="Gene3D" id="3.40.50.620">
    <property type="entry name" value="HUPs"/>
    <property type="match status" value="1"/>
</dbReference>
<dbReference type="InterPro" id="IPR006015">
    <property type="entry name" value="Universal_stress_UspA"/>
</dbReference>
<keyword evidence="4" id="KW-1185">Reference proteome</keyword>
<evidence type="ECO:0000256" key="1">
    <source>
        <dbReference type="ARBA" id="ARBA00008791"/>
    </source>
</evidence>
<dbReference type="RefSeq" id="WP_344636576.1">
    <property type="nucleotide sequence ID" value="NZ_BAAATR010000010.1"/>
</dbReference>
<dbReference type="PANTHER" id="PTHR31964:SF113">
    <property type="entry name" value="USPA DOMAIN-CONTAINING PROTEIN"/>
    <property type="match status" value="1"/>
</dbReference>
<evidence type="ECO:0000259" key="2">
    <source>
        <dbReference type="Pfam" id="PF00582"/>
    </source>
</evidence>
<dbReference type="SUPFAM" id="SSF52402">
    <property type="entry name" value="Adenine nucleotide alpha hydrolases-like"/>
    <property type="match status" value="1"/>
</dbReference>
<dbReference type="EMBL" id="BAAATR010000010">
    <property type="protein sequence ID" value="GAA2243887.1"/>
    <property type="molecule type" value="Genomic_DNA"/>
</dbReference>
<dbReference type="PRINTS" id="PR01438">
    <property type="entry name" value="UNVRSLSTRESS"/>
</dbReference>
<dbReference type="PANTHER" id="PTHR31964">
    <property type="entry name" value="ADENINE NUCLEOTIDE ALPHA HYDROLASES-LIKE SUPERFAMILY PROTEIN"/>
    <property type="match status" value="1"/>
</dbReference>
<comment type="similarity">
    <text evidence="1">Belongs to the universal stress protein A family.</text>
</comment>
<sequence>MIEKEDHEKRIVVGVDGSEQSRRALRWAIRQARLTHAVVEAVMAWQPPFSGVGSVVSVEQRNQIGEIAQKALAENIEKVAGSEPPVEIRAHAVEGVAAQALLDVAAQGASLLVVGHRGVGGFTGALLGSVGQHCVQHAPCPVVVVRGRDG</sequence>
<dbReference type="Proteomes" id="UP001500305">
    <property type="component" value="Unassembled WGS sequence"/>
</dbReference>
<dbReference type="InterPro" id="IPR006016">
    <property type="entry name" value="UspA"/>
</dbReference>
<gene>
    <name evidence="3" type="ORF">GCM10010430_27020</name>
</gene>
<name>A0ABN3DXL8_9ACTN</name>
<dbReference type="InterPro" id="IPR014729">
    <property type="entry name" value="Rossmann-like_a/b/a_fold"/>
</dbReference>
<dbReference type="CDD" id="cd23659">
    <property type="entry name" value="USP_At3g01520-like"/>
    <property type="match status" value="1"/>
</dbReference>
<feature type="domain" description="UspA" evidence="2">
    <location>
        <begin position="9"/>
        <end position="146"/>
    </location>
</feature>
<organism evidence="3 4">
    <name type="scientific">Kitasatospora cystarginea</name>
    <dbReference type="NCBI Taxonomy" id="58350"/>
    <lineage>
        <taxon>Bacteria</taxon>
        <taxon>Bacillati</taxon>
        <taxon>Actinomycetota</taxon>
        <taxon>Actinomycetes</taxon>
        <taxon>Kitasatosporales</taxon>
        <taxon>Streptomycetaceae</taxon>
        <taxon>Kitasatospora</taxon>
    </lineage>
</organism>
<proteinExistence type="inferred from homology"/>
<protein>
    <submittedName>
        <fullName evidence="3">Universal stress protein</fullName>
    </submittedName>
</protein>
<evidence type="ECO:0000313" key="4">
    <source>
        <dbReference type="Proteomes" id="UP001500305"/>
    </source>
</evidence>
<reference evidence="3 4" key="1">
    <citation type="journal article" date="2019" name="Int. J. Syst. Evol. Microbiol.">
        <title>The Global Catalogue of Microorganisms (GCM) 10K type strain sequencing project: providing services to taxonomists for standard genome sequencing and annotation.</title>
        <authorList>
            <consortium name="The Broad Institute Genomics Platform"/>
            <consortium name="The Broad Institute Genome Sequencing Center for Infectious Disease"/>
            <person name="Wu L."/>
            <person name="Ma J."/>
        </authorList>
    </citation>
    <scope>NUCLEOTIDE SEQUENCE [LARGE SCALE GENOMIC DNA]</scope>
    <source>
        <strain evidence="3 4">JCM 7356</strain>
    </source>
</reference>
<dbReference type="Pfam" id="PF00582">
    <property type="entry name" value="Usp"/>
    <property type="match status" value="1"/>
</dbReference>
<accession>A0ABN3DXL8</accession>
<comment type="caution">
    <text evidence="3">The sequence shown here is derived from an EMBL/GenBank/DDBJ whole genome shotgun (WGS) entry which is preliminary data.</text>
</comment>